<feature type="compositionally biased region" description="Low complexity" evidence="1">
    <location>
        <begin position="336"/>
        <end position="387"/>
    </location>
</feature>
<name>A0A2G8KQM5_STIJA</name>
<accession>A0A2G8KQM5</accession>
<dbReference type="PANTHER" id="PTHR15335">
    <property type="entry name" value="PROTEIN TFG"/>
    <property type="match status" value="1"/>
</dbReference>
<evidence type="ECO:0000256" key="1">
    <source>
        <dbReference type="SAM" id="MobiDB-lite"/>
    </source>
</evidence>
<organism evidence="2 3">
    <name type="scientific">Stichopus japonicus</name>
    <name type="common">Sea cucumber</name>
    <dbReference type="NCBI Taxonomy" id="307972"/>
    <lineage>
        <taxon>Eukaryota</taxon>
        <taxon>Metazoa</taxon>
        <taxon>Echinodermata</taxon>
        <taxon>Eleutherozoa</taxon>
        <taxon>Echinozoa</taxon>
        <taxon>Holothuroidea</taxon>
        <taxon>Aspidochirotacea</taxon>
        <taxon>Aspidochirotida</taxon>
        <taxon>Stichopodidae</taxon>
        <taxon>Apostichopus</taxon>
    </lineage>
</organism>
<feature type="compositionally biased region" description="Low complexity" evidence="1">
    <location>
        <begin position="216"/>
        <end position="225"/>
    </location>
</feature>
<sequence length="419" mass="45539">MQRVFRGNLNSNDEVVIKYKDEGKFSFITKELLGSIKAYGGSHYINRLVSQVVRASAYKPEDGDLITIFDSSDLSFAIQCSRILKLTLFVNGQPQPLESDQVKHLRRELQAIRNQVNTLLDNLEPPQAQPSAEVVSVQNVSSSHEGRVEGPQVGMFDPMKPQEDASVISSFGVNTNEGEPERAASPSDSISSHGSSKHQQRPPAQYASPHHQATDPSQAHSAAPPHLPATAAATTTCIRQQFANCIVSTKQAEIDLLRTPHTPPPPLPSLERHSRPGEPGEAACTAQQAPTSQQGYGYQQQGMPQAHQQGTSQQQQYPASSNYGGYPGYTPASQTGGYSQQQPTAQQQQAYGAYGQQLPQQVPQQPQQVPQQPQQVPQQPQQVPQQQGYGMPGQAGNPYTRPSYGRPGVGHQQPGPGYK</sequence>
<dbReference type="STRING" id="307972.A0A2G8KQM5"/>
<feature type="region of interest" description="Disordered" evidence="1">
    <location>
        <begin position="122"/>
        <end position="160"/>
    </location>
</feature>
<feature type="region of interest" description="Disordered" evidence="1">
    <location>
        <begin position="257"/>
        <end position="419"/>
    </location>
</feature>
<reference evidence="2 3" key="1">
    <citation type="journal article" date="2017" name="PLoS Biol.">
        <title>The sea cucumber genome provides insights into morphological evolution and visceral regeneration.</title>
        <authorList>
            <person name="Zhang X."/>
            <person name="Sun L."/>
            <person name="Yuan J."/>
            <person name="Sun Y."/>
            <person name="Gao Y."/>
            <person name="Zhang L."/>
            <person name="Li S."/>
            <person name="Dai H."/>
            <person name="Hamel J.F."/>
            <person name="Liu C."/>
            <person name="Yu Y."/>
            <person name="Liu S."/>
            <person name="Lin W."/>
            <person name="Guo K."/>
            <person name="Jin S."/>
            <person name="Xu P."/>
            <person name="Storey K.B."/>
            <person name="Huan P."/>
            <person name="Zhang T."/>
            <person name="Zhou Y."/>
            <person name="Zhang J."/>
            <person name="Lin C."/>
            <person name="Li X."/>
            <person name="Xing L."/>
            <person name="Huo D."/>
            <person name="Sun M."/>
            <person name="Wang L."/>
            <person name="Mercier A."/>
            <person name="Li F."/>
            <person name="Yang H."/>
            <person name="Xiang J."/>
        </authorList>
    </citation>
    <scope>NUCLEOTIDE SEQUENCE [LARGE SCALE GENOMIC DNA]</scope>
    <source>
        <strain evidence="2">Shaxun</strain>
        <tissue evidence="2">Muscle</tissue>
    </source>
</reference>
<dbReference type="GO" id="GO:0042802">
    <property type="term" value="F:identical protein binding"/>
    <property type="evidence" value="ECO:0007669"/>
    <property type="project" value="InterPro"/>
</dbReference>
<feature type="region of interest" description="Disordered" evidence="1">
    <location>
        <begin position="172"/>
        <end position="225"/>
    </location>
</feature>
<dbReference type="OrthoDB" id="1594986at2759"/>
<dbReference type="SUPFAM" id="SSF54277">
    <property type="entry name" value="CAD &amp; PB1 domains"/>
    <property type="match status" value="1"/>
</dbReference>
<dbReference type="InterPro" id="IPR033512">
    <property type="entry name" value="TFG"/>
</dbReference>
<gene>
    <name evidence="2" type="ORF">BSL78_12895</name>
</gene>
<comment type="caution">
    <text evidence="2">The sequence shown here is derived from an EMBL/GenBank/DDBJ whole genome shotgun (WGS) entry which is preliminary data.</text>
</comment>
<feature type="compositionally biased region" description="Low complexity" evidence="1">
    <location>
        <begin position="293"/>
        <end position="316"/>
    </location>
</feature>
<dbReference type="PANTHER" id="PTHR15335:SF7">
    <property type="entry name" value="PROTEIN TFG"/>
    <property type="match status" value="1"/>
</dbReference>
<dbReference type="AlphaFoldDB" id="A0A2G8KQM5"/>
<dbReference type="GO" id="GO:0070971">
    <property type="term" value="C:endoplasmic reticulum exit site"/>
    <property type="evidence" value="ECO:0007669"/>
    <property type="project" value="TreeGrafter"/>
</dbReference>
<protein>
    <recommendedName>
        <fullName evidence="4">PB1 domain-containing protein</fullName>
    </recommendedName>
</protein>
<evidence type="ECO:0000313" key="3">
    <source>
        <dbReference type="Proteomes" id="UP000230750"/>
    </source>
</evidence>
<proteinExistence type="predicted"/>
<evidence type="ECO:0008006" key="4">
    <source>
        <dbReference type="Google" id="ProtNLM"/>
    </source>
</evidence>
<dbReference type="Proteomes" id="UP000230750">
    <property type="component" value="Unassembled WGS sequence"/>
</dbReference>
<dbReference type="EMBL" id="MRZV01000428">
    <property type="protein sequence ID" value="PIK50240.1"/>
    <property type="molecule type" value="Genomic_DNA"/>
</dbReference>
<feature type="compositionally biased region" description="Low complexity" evidence="1">
    <location>
        <begin position="185"/>
        <end position="194"/>
    </location>
</feature>
<evidence type="ECO:0000313" key="2">
    <source>
        <dbReference type="EMBL" id="PIK50240.1"/>
    </source>
</evidence>
<dbReference type="GO" id="GO:0048208">
    <property type="term" value="P:COPII vesicle coating"/>
    <property type="evidence" value="ECO:0007669"/>
    <property type="project" value="InterPro"/>
</dbReference>
<keyword evidence="3" id="KW-1185">Reference proteome</keyword>